<reference evidence="3" key="1">
    <citation type="submission" date="2016-11" db="EMBL/GenBank/DDBJ databases">
        <authorList>
            <person name="Varghese N."/>
            <person name="Submissions S."/>
        </authorList>
    </citation>
    <scope>NUCLEOTIDE SEQUENCE [LARGE SCALE GENOMIC DNA]</scope>
    <source>
        <strain evidence="3">DSM 29440</strain>
    </source>
</reference>
<organism evidence="2 3">
    <name type="scientific">Vannielia litorea</name>
    <dbReference type="NCBI Taxonomy" id="1217970"/>
    <lineage>
        <taxon>Bacteria</taxon>
        <taxon>Pseudomonadati</taxon>
        <taxon>Pseudomonadota</taxon>
        <taxon>Alphaproteobacteria</taxon>
        <taxon>Rhodobacterales</taxon>
        <taxon>Paracoccaceae</taxon>
        <taxon>Vannielia</taxon>
    </lineage>
</organism>
<dbReference type="AlphaFoldDB" id="A0A1N6ID14"/>
<feature type="signal peptide" evidence="1">
    <location>
        <begin position="1"/>
        <end position="24"/>
    </location>
</feature>
<keyword evidence="3" id="KW-1185">Reference proteome</keyword>
<keyword evidence="1" id="KW-0732">Signal</keyword>
<accession>A0A1N6ID14</accession>
<dbReference type="EMBL" id="FSRL01000002">
    <property type="protein sequence ID" value="SIO29903.1"/>
    <property type="molecule type" value="Genomic_DNA"/>
</dbReference>
<protein>
    <submittedName>
        <fullName evidence="2">Uncharacterized protein</fullName>
    </submittedName>
</protein>
<evidence type="ECO:0000256" key="1">
    <source>
        <dbReference type="SAM" id="SignalP"/>
    </source>
</evidence>
<evidence type="ECO:0000313" key="3">
    <source>
        <dbReference type="Proteomes" id="UP000184932"/>
    </source>
</evidence>
<dbReference type="OrthoDB" id="7856661at2"/>
<name>A0A1N6ID14_9RHOB</name>
<sequence>MTNMFTKTAIAALLAGSLGTAATAGTLGAEAKTDVEAGVQAGSSGALDTAQGAADQARDAVTSTAQAVQDGASDLADATEGGASADASLNYGTVISGLNNGSTAGAAAEIEALDSEVTVDTVLLSEIDGAEQAQALDTALNAQADAIASFHEAIEANSHLTAALDAQGFTADDVVGFEAEGEGNVTLVIDDRA</sequence>
<evidence type="ECO:0000313" key="2">
    <source>
        <dbReference type="EMBL" id="SIO29903.1"/>
    </source>
</evidence>
<gene>
    <name evidence="2" type="ORF">SAMN05444002_3719</name>
</gene>
<proteinExistence type="predicted"/>
<feature type="chain" id="PRO_5013360257" evidence="1">
    <location>
        <begin position="25"/>
        <end position="193"/>
    </location>
</feature>
<dbReference type="RefSeq" id="WP_074257882.1">
    <property type="nucleotide sequence ID" value="NZ_FSRL01000002.1"/>
</dbReference>
<dbReference type="Proteomes" id="UP000184932">
    <property type="component" value="Unassembled WGS sequence"/>
</dbReference>